<keyword evidence="7 9" id="KW-1133">Transmembrane helix</keyword>
<feature type="transmembrane region" description="Helical" evidence="9">
    <location>
        <begin position="340"/>
        <end position="365"/>
    </location>
</feature>
<dbReference type="Pfam" id="PF00528">
    <property type="entry name" value="BPD_transp_1"/>
    <property type="match status" value="1"/>
</dbReference>
<dbReference type="PROSITE" id="PS50928">
    <property type="entry name" value="ABC_TM1"/>
    <property type="match status" value="1"/>
</dbReference>
<dbReference type="Pfam" id="PF11812">
    <property type="entry name" value="DUF3333"/>
    <property type="match status" value="1"/>
</dbReference>
<dbReference type="CDD" id="cd06261">
    <property type="entry name" value="TM_PBP2"/>
    <property type="match status" value="1"/>
</dbReference>
<feature type="transmembrane region" description="Helical" evidence="9">
    <location>
        <begin position="38"/>
        <end position="59"/>
    </location>
</feature>
<dbReference type="InterPro" id="IPR000515">
    <property type="entry name" value="MetI-like"/>
</dbReference>
<dbReference type="GO" id="GO:0005315">
    <property type="term" value="F:phosphate transmembrane transporter activity"/>
    <property type="evidence" value="ECO:0007669"/>
    <property type="project" value="InterPro"/>
</dbReference>
<sequence length="442" mass="47763">MSDATFPTGGRAVADAKAPPRRDIGLKKRYAAERRFKAYGISAIAIGMIFLATLIYTVISQGYTAFWQTQIRLPITFSASVIDPKNTGGKDMQALRLANYPKLVQDALVQRLGIDPNNRADVAAATQLVSQGVRTQLGGMVMEDLSVIGTTQDVWLYANSTVDSAVKGQFDLSIPEERRPIKDKQLEWIRTLEQSGDLEQRFNTGLFTFGASSRAETAGVGVAIIGSLYMMAIVLALALPIGVAASIYLEEFAPKNRFTDFIEVNINNLAAVPSIVYGLLGLAIFVNYMGLPRSASLVGGLVLTLMTLPTIIIATRAALKAVPPSIRAAALGLGASKMQMVFHHVLPLAMPGILTGTIIGLAHALGETAPLLLIGMVAFVANYPATPMDPATALPVQIYMWANEAERAFVERTSGAIIVLLLFLAVMNITAIILRRRFERRW</sequence>
<proteinExistence type="inferred from homology"/>
<dbReference type="AlphaFoldDB" id="A0A7W6BW97"/>
<keyword evidence="12" id="KW-1185">Reference proteome</keyword>
<keyword evidence="8 9" id="KW-0472">Membrane</keyword>
<feature type="domain" description="ABC transmembrane type-1" evidence="10">
    <location>
        <begin position="224"/>
        <end position="430"/>
    </location>
</feature>
<dbReference type="GO" id="GO:0035435">
    <property type="term" value="P:phosphate ion transmembrane transport"/>
    <property type="evidence" value="ECO:0007669"/>
    <property type="project" value="InterPro"/>
</dbReference>
<dbReference type="InterPro" id="IPR024573">
    <property type="entry name" value="DUF3333"/>
</dbReference>
<evidence type="ECO:0000313" key="12">
    <source>
        <dbReference type="Proteomes" id="UP000531216"/>
    </source>
</evidence>
<evidence type="ECO:0000256" key="2">
    <source>
        <dbReference type="ARBA" id="ARBA00007069"/>
    </source>
</evidence>
<feature type="transmembrane region" description="Helical" evidence="9">
    <location>
        <begin position="415"/>
        <end position="434"/>
    </location>
</feature>
<evidence type="ECO:0000259" key="10">
    <source>
        <dbReference type="PROSITE" id="PS50928"/>
    </source>
</evidence>
<dbReference type="EMBL" id="JACIDO010000001">
    <property type="protein sequence ID" value="MBB3933957.1"/>
    <property type="molecule type" value="Genomic_DNA"/>
</dbReference>
<feature type="transmembrane region" description="Helical" evidence="9">
    <location>
        <begin position="297"/>
        <end position="319"/>
    </location>
</feature>
<keyword evidence="5 9" id="KW-1003">Cell membrane</keyword>
<dbReference type="InterPro" id="IPR005672">
    <property type="entry name" value="Phosphate_PstA"/>
</dbReference>
<comment type="similarity">
    <text evidence="2 9">Belongs to the binding-protein-dependent transport system permease family. CysTW subfamily.</text>
</comment>
<keyword evidence="4" id="KW-0813">Transport</keyword>
<dbReference type="OrthoDB" id="9807065at2"/>
<evidence type="ECO:0000256" key="7">
    <source>
        <dbReference type="ARBA" id="ARBA00022989"/>
    </source>
</evidence>
<evidence type="ECO:0000256" key="8">
    <source>
        <dbReference type="ARBA" id="ARBA00023136"/>
    </source>
</evidence>
<evidence type="ECO:0000256" key="9">
    <source>
        <dbReference type="RuleBase" id="RU363043"/>
    </source>
</evidence>
<dbReference type="NCBIfam" id="TIGR00974">
    <property type="entry name" value="3a0107s02c"/>
    <property type="match status" value="1"/>
</dbReference>
<evidence type="ECO:0000256" key="5">
    <source>
        <dbReference type="ARBA" id="ARBA00022475"/>
    </source>
</evidence>
<dbReference type="PANTHER" id="PTHR43470">
    <property type="entry name" value="PHOSPHATE TRANSPORT SYSTEM PERMEASE PROTEIN PSTA-RELATED"/>
    <property type="match status" value="1"/>
</dbReference>
<feature type="transmembrane region" description="Helical" evidence="9">
    <location>
        <begin position="269"/>
        <end position="291"/>
    </location>
</feature>
<protein>
    <recommendedName>
        <fullName evidence="3 9">Phosphate transport system permease protein PstA</fullName>
    </recommendedName>
</protein>
<evidence type="ECO:0000256" key="4">
    <source>
        <dbReference type="ARBA" id="ARBA00022448"/>
    </source>
</evidence>
<comment type="caution">
    <text evidence="11">The sequence shown here is derived from an EMBL/GenBank/DDBJ whole genome shotgun (WGS) entry which is preliminary data.</text>
</comment>
<keyword evidence="6 9" id="KW-0812">Transmembrane</keyword>
<evidence type="ECO:0000256" key="6">
    <source>
        <dbReference type="ARBA" id="ARBA00022692"/>
    </source>
</evidence>
<dbReference type="Gene3D" id="1.10.3720.10">
    <property type="entry name" value="MetI-like"/>
    <property type="match status" value="1"/>
</dbReference>
<organism evidence="11 12">
    <name type="scientific">Aureimonas phyllosphaerae</name>
    <dbReference type="NCBI Taxonomy" id="1166078"/>
    <lineage>
        <taxon>Bacteria</taxon>
        <taxon>Pseudomonadati</taxon>
        <taxon>Pseudomonadota</taxon>
        <taxon>Alphaproteobacteria</taxon>
        <taxon>Hyphomicrobiales</taxon>
        <taxon>Aurantimonadaceae</taxon>
        <taxon>Aureimonas</taxon>
    </lineage>
</organism>
<reference evidence="11 12" key="1">
    <citation type="submission" date="2020-08" db="EMBL/GenBank/DDBJ databases">
        <title>Genomic Encyclopedia of Type Strains, Phase IV (KMG-IV): sequencing the most valuable type-strain genomes for metagenomic binning, comparative biology and taxonomic classification.</title>
        <authorList>
            <person name="Goeker M."/>
        </authorList>
    </citation>
    <scope>NUCLEOTIDE SEQUENCE [LARGE SCALE GENOMIC DNA]</scope>
    <source>
        <strain evidence="11 12">DSM 25024</strain>
    </source>
</reference>
<dbReference type="GO" id="GO:0005886">
    <property type="term" value="C:plasma membrane"/>
    <property type="evidence" value="ECO:0007669"/>
    <property type="project" value="UniProtKB-SubCell"/>
</dbReference>
<dbReference type="RefSeq" id="WP_090961735.1">
    <property type="nucleotide sequence ID" value="NZ_FOOA01000004.1"/>
</dbReference>
<gene>
    <name evidence="11" type="ORF">GGR05_000068</name>
</gene>
<comment type="subcellular location">
    <subcellularLocation>
        <location evidence="9">Cell inner membrane</location>
        <topology evidence="9">Multi-pass membrane protein</topology>
    </subcellularLocation>
    <subcellularLocation>
        <location evidence="1">Cell membrane</location>
        <topology evidence="1">Multi-pass membrane protein</topology>
    </subcellularLocation>
</comment>
<evidence type="ECO:0000256" key="1">
    <source>
        <dbReference type="ARBA" id="ARBA00004651"/>
    </source>
</evidence>
<evidence type="ECO:0000256" key="3">
    <source>
        <dbReference type="ARBA" id="ARBA00016864"/>
    </source>
</evidence>
<dbReference type="Proteomes" id="UP000531216">
    <property type="component" value="Unassembled WGS sequence"/>
</dbReference>
<dbReference type="InterPro" id="IPR035906">
    <property type="entry name" value="MetI-like_sf"/>
</dbReference>
<accession>A0A7W6BW97</accession>
<feature type="transmembrane region" description="Helical" evidence="9">
    <location>
        <begin position="228"/>
        <end position="249"/>
    </location>
</feature>
<name>A0A7W6BW97_9HYPH</name>
<evidence type="ECO:0000313" key="11">
    <source>
        <dbReference type="EMBL" id="MBB3933957.1"/>
    </source>
</evidence>
<dbReference type="SUPFAM" id="SSF161098">
    <property type="entry name" value="MetI-like"/>
    <property type="match status" value="1"/>
</dbReference>